<feature type="transmembrane region" description="Helical" evidence="1">
    <location>
        <begin position="6"/>
        <end position="27"/>
    </location>
</feature>
<proteinExistence type="predicted"/>
<evidence type="ECO:0000256" key="1">
    <source>
        <dbReference type="SAM" id="Phobius"/>
    </source>
</evidence>
<dbReference type="AlphaFoldDB" id="A0A401UKZ6"/>
<evidence type="ECO:0008006" key="4">
    <source>
        <dbReference type="Google" id="ProtNLM"/>
    </source>
</evidence>
<protein>
    <recommendedName>
        <fullName evidence="4">DUF2500 domain-containing protein</fullName>
    </recommendedName>
</protein>
<name>A0A401UKZ6_9CLOT</name>
<keyword evidence="1" id="KW-0812">Transmembrane</keyword>
<dbReference type="Proteomes" id="UP000287872">
    <property type="component" value="Unassembled WGS sequence"/>
</dbReference>
<dbReference type="InterPro" id="IPR019635">
    <property type="entry name" value="DUF2500"/>
</dbReference>
<dbReference type="Gene3D" id="2.40.50.660">
    <property type="match status" value="1"/>
</dbReference>
<sequence>MFMFNIIQFMVPVIFMIIFGIIIFGIIKGTGQWSKNNKQPVLSVKAKVVTKRAHTTSSSMNDNQPAHSSTFYNVTFEVESGDRMELKISGGEYGLLAEGDVGKLTFQGTRYKNFERQF</sequence>
<organism evidence="2 3">
    <name type="scientific">Clostridium tagluense</name>
    <dbReference type="NCBI Taxonomy" id="360422"/>
    <lineage>
        <taxon>Bacteria</taxon>
        <taxon>Bacillati</taxon>
        <taxon>Bacillota</taxon>
        <taxon>Clostridia</taxon>
        <taxon>Eubacteriales</taxon>
        <taxon>Clostridiaceae</taxon>
        <taxon>Clostridium</taxon>
    </lineage>
</organism>
<reference evidence="2 3" key="1">
    <citation type="submission" date="2018-11" db="EMBL/GenBank/DDBJ databases">
        <title>Genome sequencing and assembly of Clostridium tagluense strain A121.</title>
        <authorList>
            <person name="Murakami T."/>
            <person name="Segawa T."/>
            <person name="Shcherbakova V.A."/>
            <person name="Mori H."/>
            <person name="Yoshimura Y."/>
        </authorList>
    </citation>
    <scope>NUCLEOTIDE SEQUENCE [LARGE SCALE GENOMIC DNA]</scope>
    <source>
        <strain evidence="2 3">A121</strain>
    </source>
</reference>
<dbReference type="RefSeq" id="WP_373861670.1">
    <property type="nucleotide sequence ID" value="NZ_BHYK01000008.1"/>
</dbReference>
<dbReference type="EMBL" id="BHYK01000008">
    <property type="protein sequence ID" value="GCD10175.1"/>
    <property type="molecule type" value="Genomic_DNA"/>
</dbReference>
<keyword evidence="3" id="KW-1185">Reference proteome</keyword>
<dbReference type="Pfam" id="PF10694">
    <property type="entry name" value="DUF2500"/>
    <property type="match status" value="1"/>
</dbReference>
<evidence type="ECO:0000313" key="2">
    <source>
        <dbReference type="EMBL" id="GCD10175.1"/>
    </source>
</evidence>
<keyword evidence="1" id="KW-1133">Transmembrane helix</keyword>
<accession>A0A401UKZ6</accession>
<evidence type="ECO:0000313" key="3">
    <source>
        <dbReference type="Proteomes" id="UP000287872"/>
    </source>
</evidence>
<gene>
    <name evidence="2" type="ORF">Ctaglu_17980</name>
</gene>
<keyword evidence="1" id="KW-0472">Membrane</keyword>
<comment type="caution">
    <text evidence="2">The sequence shown here is derived from an EMBL/GenBank/DDBJ whole genome shotgun (WGS) entry which is preliminary data.</text>
</comment>